<dbReference type="AlphaFoldDB" id="L1MA01"/>
<comment type="caution">
    <text evidence="2">The sequence shown here is derived from an EMBL/GenBank/DDBJ whole genome shotgun (WGS) entry which is preliminary data.</text>
</comment>
<feature type="transmembrane region" description="Helical" evidence="1">
    <location>
        <begin position="22"/>
        <end position="45"/>
    </location>
</feature>
<keyword evidence="3" id="KW-1185">Reference proteome</keyword>
<accession>L1MA01</accession>
<evidence type="ECO:0008006" key="4">
    <source>
        <dbReference type="Google" id="ProtNLM"/>
    </source>
</evidence>
<dbReference type="EMBL" id="AMEM01000040">
    <property type="protein sequence ID" value="EKX88078.1"/>
    <property type="molecule type" value="Genomic_DNA"/>
</dbReference>
<dbReference type="Pfam" id="PF11271">
    <property type="entry name" value="PorA"/>
    <property type="match status" value="1"/>
</dbReference>
<dbReference type="Proteomes" id="UP000010445">
    <property type="component" value="Unassembled WGS sequence"/>
</dbReference>
<keyword evidence="1" id="KW-0812">Transmembrane</keyword>
<dbReference type="InterPro" id="IPR021424">
    <property type="entry name" value="PorA"/>
</dbReference>
<evidence type="ECO:0000313" key="2">
    <source>
        <dbReference type="EMBL" id="EKX88078.1"/>
    </source>
</evidence>
<dbReference type="HOGENOM" id="CLU_045231_1_0_11"/>
<evidence type="ECO:0000256" key="1">
    <source>
        <dbReference type="SAM" id="Phobius"/>
    </source>
</evidence>
<evidence type="ECO:0000313" key="3">
    <source>
        <dbReference type="Proteomes" id="UP000010445"/>
    </source>
</evidence>
<name>L1MA01_9CORY</name>
<keyword evidence="1" id="KW-1133">Transmembrane helix</keyword>
<dbReference type="eggNOG" id="ENOG5031U1J">
    <property type="taxonomic scope" value="Bacteria"/>
</dbReference>
<sequence length="418" mass="46022">MSLILCVFESPAERITLLASRVISYCALGLGIALLIIAVLSPFLLIPTLKVIPLDAGGPQTTQEAPGMLLDAQAFAANQPVEEHRDAPECAPSEGELPMSCFISSSTPLRLNRTMESKDPATKKFVTLQATTTLSRGDREAPDNVVSTAVDTVTLNRFSAEPDADLQSSFQIQAPDLGLNEDTGKFARVGLQYRFPFDTERRSYQFFDTTAQTDNLMDFSDAVKEHGTKSLQFEQNVGAVNMLNAVTDALRRDGDLSDNDRAALTDLQVTAPARRWYSADELAAQGISPDEQVSMTRYYSVARTVRVEPKTGIIVYGADRLNYFFARSDEEAQQVADAFFRSVDHGDAFTPSPQRTALFVDATWDQDTQDRAWDSALTGFTALKNLEFAIYVVGTLGVLVIAVSMVFVRRSLHRQHHS</sequence>
<gene>
    <name evidence="2" type="ORF">HMPREF9997_02441</name>
</gene>
<organism evidence="2 3">
    <name type="scientific">Corynebacterium durum F0235</name>
    <dbReference type="NCBI Taxonomy" id="1035195"/>
    <lineage>
        <taxon>Bacteria</taxon>
        <taxon>Bacillati</taxon>
        <taxon>Actinomycetota</taxon>
        <taxon>Actinomycetes</taxon>
        <taxon>Mycobacteriales</taxon>
        <taxon>Corynebacteriaceae</taxon>
        <taxon>Corynebacterium</taxon>
    </lineage>
</organism>
<keyword evidence="1" id="KW-0472">Membrane</keyword>
<reference evidence="2 3" key="1">
    <citation type="submission" date="2012-05" db="EMBL/GenBank/DDBJ databases">
        <authorList>
            <person name="Weinstock G."/>
            <person name="Sodergren E."/>
            <person name="Lobos E.A."/>
            <person name="Fulton L."/>
            <person name="Fulton R."/>
            <person name="Courtney L."/>
            <person name="Fronick C."/>
            <person name="O'Laughlin M."/>
            <person name="Godfrey J."/>
            <person name="Wilson R.M."/>
            <person name="Miner T."/>
            <person name="Farmer C."/>
            <person name="Delehaunty K."/>
            <person name="Cordes M."/>
            <person name="Minx P."/>
            <person name="Tomlinson C."/>
            <person name="Chen J."/>
            <person name="Wollam A."/>
            <person name="Pepin K.H."/>
            <person name="Bhonagiri V."/>
            <person name="Zhang X."/>
            <person name="Suruliraj S."/>
            <person name="Warren W."/>
            <person name="Mitreva M."/>
            <person name="Mardis E.R."/>
            <person name="Wilson R.K."/>
        </authorList>
    </citation>
    <scope>NUCLEOTIDE SEQUENCE [LARGE SCALE GENOMIC DNA]</scope>
    <source>
        <strain evidence="2 3">F0235</strain>
    </source>
</reference>
<protein>
    <recommendedName>
        <fullName evidence="4">DUF3068 domain-containing protein</fullName>
    </recommendedName>
</protein>
<feature type="transmembrane region" description="Helical" evidence="1">
    <location>
        <begin position="388"/>
        <end position="408"/>
    </location>
</feature>
<dbReference type="PATRIC" id="fig|1035195.3.peg.2182"/>
<dbReference type="STRING" id="1035195.HMPREF9997_02441"/>
<proteinExistence type="predicted"/>